<sequence length="265" mass="28748">MIRHQLVQWILLPNGLTADGQLSASVFVAPRLRPSEPATLADFPDFADWRSVLDGLHLVLERSDGATEVPMSVAVSASGALWQALFPATTTVRAFEFDDFADRPLISYPVGEVLSHLREQWAALALHALEELPVTNRNAAPIGPPPSGPSERRVTLADHFTDLRIAVRHEIFTMSATAKTSRGGCGAAWTTPQSRRGAFDSSTACSPKPSSAPSVRGAAPQRLSMLWRDFTPALHGSCPRSSPRIGSRPRQNSRRPWTSTTISPP</sequence>
<comment type="caution">
    <text evidence="2">The sequence shown here is derived from an EMBL/GenBank/DDBJ whole genome shotgun (WGS) entry which is preliminary data.</text>
</comment>
<reference evidence="3" key="1">
    <citation type="journal article" date="2019" name="Int. J. Syst. Evol. Microbiol.">
        <title>The Global Catalogue of Microorganisms (GCM) 10K type strain sequencing project: providing services to taxonomists for standard genome sequencing and annotation.</title>
        <authorList>
            <consortium name="The Broad Institute Genomics Platform"/>
            <consortium name="The Broad Institute Genome Sequencing Center for Infectious Disease"/>
            <person name="Wu L."/>
            <person name="Ma J."/>
        </authorList>
    </citation>
    <scope>NUCLEOTIDE SEQUENCE [LARGE SCALE GENOMIC DNA]</scope>
    <source>
        <strain evidence="3">JCM 15933</strain>
    </source>
</reference>
<evidence type="ECO:0000256" key="1">
    <source>
        <dbReference type="SAM" id="MobiDB-lite"/>
    </source>
</evidence>
<name>A0ABP4LUF6_9ACTN</name>
<dbReference type="EMBL" id="BAAAQD010000012">
    <property type="protein sequence ID" value="GAA1531907.1"/>
    <property type="molecule type" value="Genomic_DNA"/>
</dbReference>
<feature type="region of interest" description="Disordered" evidence="1">
    <location>
        <begin position="234"/>
        <end position="265"/>
    </location>
</feature>
<dbReference type="Proteomes" id="UP001501470">
    <property type="component" value="Unassembled WGS sequence"/>
</dbReference>
<feature type="compositionally biased region" description="Polar residues" evidence="1">
    <location>
        <begin position="190"/>
        <end position="213"/>
    </location>
</feature>
<keyword evidence="3" id="KW-1185">Reference proteome</keyword>
<feature type="compositionally biased region" description="Polar residues" evidence="1">
    <location>
        <begin position="254"/>
        <end position="265"/>
    </location>
</feature>
<dbReference type="RefSeq" id="WP_344505297.1">
    <property type="nucleotide sequence ID" value="NZ_BAAAQD010000012.1"/>
</dbReference>
<protein>
    <submittedName>
        <fullName evidence="2">Uncharacterized protein</fullName>
    </submittedName>
</protein>
<evidence type="ECO:0000313" key="3">
    <source>
        <dbReference type="Proteomes" id="UP001501470"/>
    </source>
</evidence>
<accession>A0ABP4LUF6</accession>
<evidence type="ECO:0000313" key="2">
    <source>
        <dbReference type="EMBL" id="GAA1531907.1"/>
    </source>
</evidence>
<proteinExistence type="predicted"/>
<gene>
    <name evidence="2" type="ORF">GCM10009827_057080</name>
</gene>
<feature type="compositionally biased region" description="Low complexity" evidence="1">
    <location>
        <begin position="237"/>
        <end position="250"/>
    </location>
</feature>
<organism evidence="2 3">
    <name type="scientific">Dactylosporangium maewongense</name>
    <dbReference type="NCBI Taxonomy" id="634393"/>
    <lineage>
        <taxon>Bacteria</taxon>
        <taxon>Bacillati</taxon>
        <taxon>Actinomycetota</taxon>
        <taxon>Actinomycetes</taxon>
        <taxon>Micromonosporales</taxon>
        <taxon>Micromonosporaceae</taxon>
        <taxon>Dactylosporangium</taxon>
    </lineage>
</organism>
<feature type="region of interest" description="Disordered" evidence="1">
    <location>
        <begin position="182"/>
        <end position="219"/>
    </location>
</feature>